<dbReference type="RefSeq" id="WP_094785183.1">
    <property type="nucleotide sequence ID" value="NZ_BEDT01000005.1"/>
</dbReference>
<dbReference type="Gene3D" id="3.30.1490.390">
    <property type="match status" value="1"/>
</dbReference>
<dbReference type="EMBL" id="BEDT01000005">
    <property type="protein sequence ID" value="GAX48153.1"/>
    <property type="molecule type" value="Genomic_DNA"/>
</dbReference>
<evidence type="ECO:0008006" key="3">
    <source>
        <dbReference type="Google" id="ProtNLM"/>
    </source>
</evidence>
<keyword evidence="2" id="KW-1185">Reference proteome</keyword>
<protein>
    <recommendedName>
        <fullName evidence="3">DUF4649 domain-containing protein</fullName>
    </recommendedName>
</protein>
<dbReference type="Pfam" id="PF15507">
    <property type="entry name" value="DUF4649"/>
    <property type="match status" value="1"/>
</dbReference>
<evidence type="ECO:0000313" key="1">
    <source>
        <dbReference type="EMBL" id="GAX48153.1"/>
    </source>
</evidence>
<proteinExistence type="predicted"/>
<accession>A0A224XF26</accession>
<evidence type="ECO:0000313" key="2">
    <source>
        <dbReference type="Proteomes" id="UP000218689"/>
    </source>
</evidence>
<name>A0A224XF26_9LACT</name>
<dbReference type="InterPro" id="IPR027879">
    <property type="entry name" value="DUF4649"/>
</dbReference>
<sequence length="65" mass="7470">MKITYHNAGNAPETKTFKDVAEFLMLQNREIPAIQDHYEVDALYVGDEQVDFTGTIGDLFDKYNK</sequence>
<comment type="caution">
    <text evidence="1">The sequence shown here is derived from an EMBL/GenBank/DDBJ whole genome shotgun (WGS) entry which is preliminary data.</text>
</comment>
<dbReference type="OrthoDB" id="2243327at2"/>
<reference evidence="2" key="1">
    <citation type="submission" date="2017-08" db="EMBL/GenBank/DDBJ databases">
        <title>Draft genome sequence of Lactococcus sp. strain Rs-Y01, isolated from the gut of the lower termite Reticulitermes speratus.</title>
        <authorList>
            <person name="Ohkuma M."/>
            <person name="Yuki M."/>
        </authorList>
    </citation>
    <scope>NUCLEOTIDE SEQUENCE [LARGE SCALE GENOMIC DNA]</scope>
    <source>
        <strain evidence="2">Rs-Y01</strain>
    </source>
</reference>
<dbReference type="AlphaFoldDB" id="A0A224XF26"/>
<dbReference type="Proteomes" id="UP000218689">
    <property type="component" value="Unassembled WGS sequence"/>
</dbReference>
<organism evidence="1 2">
    <name type="scientific">Pseudolactococcus reticulitermitis</name>
    <dbReference type="NCBI Taxonomy" id="2025039"/>
    <lineage>
        <taxon>Bacteria</taxon>
        <taxon>Bacillati</taxon>
        <taxon>Bacillota</taxon>
        <taxon>Bacilli</taxon>
        <taxon>Lactobacillales</taxon>
        <taxon>Streptococcaceae</taxon>
        <taxon>Pseudolactococcus</taxon>
    </lineage>
</organism>
<gene>
    <name evidence="1" type="ORF">RsY01_1768</name>
</gene>